<dbReference type="KEGG" id="taa:NMY3_00036"/>
<feature type="transmembrane region" description="Helical" evidence="5">
    <location>
        <begin position="116"/>
        <end position="136"/>
    </location>
</feature>
<dbReference type="EMBL" id="CP012850">
    <property type="protein sequence ID" value="ALI34250.1"/>
    <property type="molecule type" value="Genomic_DNA"/>
</dbReference>
<dbReference type="GO" id="GO:0022857">
    <property type="term" value="F:transmembrane transporter activity"/>
    <property type="evidence" value="ECO:0007669"/>
    <property type="project" value="InterPro"/>
</dbReference>
<evidence type="ECO:0000256" key="2">
    <source>
        <dbReference type="ARBA" id="ARBA00022692"/>
    </source>
</evidence>
<feature type="transmembrane region" description="Helical" evidence="5">
    <location>
        <begin position="392"/>
        <end position="411"/>
    </location>
</feature>
<keyword evidence="2 5" id="KW-0812">Transmembrane</keyword>
<feature type="transmembrane region" description="Helical" evidence="5">
    <location>
        <begin position="59"/>
        <end position="79"/>
    </location>
</feature>
<keyword evidence="4 5" id="KW-0472">Membrane</keyword>
<feature type="transmembrane region" description="Helical" evidence="5">
    <location>
        <begin position="238"/>
        <end position="260"/>
    </location>
</feature>
<feature type="transmembrane region" description="Helical" evidence="5">
    <location>
        <begin position="494"/>
        <end position="517"/>
    </location>
</feature>
<feature type="transmembrane region" description="Helical" evidence="5">
    <location>
        <begin position="91"/>
        <end position="110"/>
    </location>
</feature>
<gene>
    <name evidence="7" type="primary">bmr3_1</name>
    <name evidence="7" type="ORF">NMY3_00036</name>
</gene>
<name>A0A654LTS6_9ARCH</name>
<organism evidence="7 8">
    <name type="scientific">Candidatus Nitrosocosmicus oleophilus</name>
    <dbReference type="NCBI Taxonomy" id="1353260"/>
    <lineage>
        <taxon>Archaea</taxon>
        <taxon>Nitrososphaerota</taxon>
        <taxon>Nitrososphaeria</taxon>
        <taxon>Nitrososphaerales</taxon>
        <taxon>Nitrososphaeraceae</taxon>
        <taxon>Candidatus Nitrosocosmicus</taxon>
    </lineage>
</organism>
<dbReference type="PROSITE" id="PS50850">
    <property type="entry name" value="MFS"/>
    <property type="match status" value="1"/>
</dbReference>
<feature type="transmembrane region" description="Helical" evidence="5">
    <location>
        <begin position="417"/>
        <end position="440"/>
    </location>
</feature>
<feature type="transmembrane region" description="Helical" evidence="5">
    <location>
        <begin position="176"/>
        <end position="194"/>
    </location>
</feature>
<dbReference type="Pfam" id="PF07690">
    <property type="entry name" value="MFS_1"/>
    <property type="match status" value="1"/>
</dbReference>
<dbReference type="AlphaFoldDB" id="A0A654LTS6"/>
<accession>A0A654LTS6</accession>
<feature type="transmembrane region" description="Helical" evidence="5">
    <location>
        <begin position="367"/>
        <end position="385"/>
    </location>
</feature>
<evidence type="ECO:0000313" key="8">
    <source>
        <dbReference type="Proteomes" id="UP000058925"/>
    </source>
</evidence>
<proteinExistence type="predicted"/>
<dbReference type="CDD" id="cd17504">
    <property type="entry name" value="MFS_MMR_MDR_like"/>
    <property type="match status" value="1"/>
</dbReference>
<dbReference type="InterPro" id="IPR036259">
    <property type="entry name" value="MFS_trans_sf"/>
</dbReference>
<evidence type="ECO:0000256" key="3">
    <source>
        <dbReference type="ARBA" id="ARBA00022989"/>
    </source>
</evidence>
<feature type="transmembrane region" description="Helical" evidence="5">
    <location>
        <begin position="21"/>
        <end position="39"/>
    </location>
</feature>
<feature type="transmembrane region" description="Helical" evidence="5">
    <location>
        <begin position="148"/>
        <end position="170"/>
    </location>
</feature>
<evidence type="ECO:0000256" key="5">
    <source>
        <dbReference type="SAM" id="Phobius"/>
    </source>
</evidence>
<reference evidence="8" key="1">
    <citation type="submission" date="2015-10" db="EMBL/GenBank/DDBJ databases">
        <title>Niche specialization of a soil ammonia-oxidizing archaeon, Candidatus Nitrosocosmicus oleophilus.</title>
        <authorList>
            <person name="Jung M.-Y."/>
            <person name="Rhee S.-K."/>
        </authorList>
    </citation>
    <scope>NUCLEOTIDE SEQUENCE [LARGE SCALE GENOMIC DNA]</scope>
    <source>
        <strain evidence="8">MY3</strain>
    </source>
</reference>
<evidence type="ECO:0000256" key="4">
    <source>
        <dbReference type="ARBA" id="ARBA00023136"/>
    </source>
</evidence>
<dbReference type="Gene3D" id="1.20.1250.20">
    <property type="entry name" value="MFS general substrate transporter like domains"/>
    <property type="match status" value="1"/>
</dbReference>
<feature type="transmembrane region" description="Helical" evidence="5">
    <location>
        <begin position="280"/>
        <end position="301"/>
    </location>
</feature>
<sequence length="528" mass="57533">MTSKRIKGSSFDYKSLLTVSQPWKVLVILSCLATMVMYAETMLIPAIPTLINDFDVSYGSSSWILTSYLIAGAVMTPIAGKLSDIYGRKKVLLIIMAIYTVGVCLGGFANDFLTMIIARTIQGIGLGMFPIAFSIIRDQFPRERISITTGIITSMFAAGSVIGLSVGGLIIHEFGWKMTFFTIIPLSILLLLMIRKYVNVSDNNNLEQKDEKQDKHTNLLKNSTNIIPKKKQMIYSQIDIKGSILLAITIVSFLLSLTYLQTSPDQNTSNLSGIATASPYSSLEQIAPFLVIGATSLFFFVRLERRIEYPLIDFRIFLRPPILLSNMIIMIVGLSMFMVFQTIPILVQSPEPIGFGENAINTGKIQLPFAIVLLIFGPTSGFIISKLGSIKPMIIGTILTATGFSILYLFHSTEISISIGLAILSTGLSLASVGAVNVTILSTPVEFTGVTMGISTMLRIVGSSIGPALAAMYMQTNQSLINIQGITKSLPSSFSFDLIFLSALVFSVAAISMSIILSKKIHAKPYLQ</sequence>
<dbReference type="SUPFAM" id="SSF103473">
    <property type="entry name" value="MFS general substrate transporter"/>
    <property type="match status" value="1"/>
</dbReference>
<dbReference type="PANTHER" id="PTHR23501:SF192">
    <property type="entry name" value="TRANSPORTER"/>
    <property type="match status" value="1"/>
</dbReference>
<dbReference type="Gene3D" id="1.20.1720.10">
    <property type="entry name" value="Multidrug resistance protein D"/>
    <property type="match status" value="1"/>
</dbReference>
<feature type="domain" description="Major facilitator superfamily (MFS) profile" evidence="6">
    <location>
        <begin position="25"/>
        <end position="522"/>
    </location>
</feature>
<dbReference type="GO" id="GO:0005886">
    <property type="term" value="C:plasma membrane"/>
    <property type="evidence" value="ECO:0007669"/>
    <property type="project" value="TreeGrafter"/>
</dbReference>
<dbReference type="PRINTS" id="PR01036">
    <property type="entry name" value="TCRTETB"/>
</dbReference>
<feature type="transmembrane region" description="Helical" evidence="5">
    <location>
        <begin position="452"/>
        <end position="474"/>
    </location>
</feature>
<keyword evidence="3 5" id="KW-1133">Transmembrane helix</keyword>
<dbReference type="OrthoDB" id="117970at2157"/>
<dbReference type="InterPro" id="IPR011701">
    <property type="entry name" value="MFS"/>
</dbReference>
<comment type="subcellular location">
    <subcellularLocation>
        <location evidence="1">Membrane</location>
        <topology evidence="1">Multi-pass membrane protein</topology>
    </subcellularLocation>
</comment>
<protein>
    <submittedName>
        <fullName evidence="7">Multidrug resistance protein 3</fullName>
    </submittedName>
</protein>
<evidence type="ECO:0000256" key="1">
    <source>
        <dbReference type="ARBA" id="ARBA00004141"/>
    </source>
</evidence>
<feature type="transmembrane region" description="Helical" evidence="5">
    <location>
        <begin position="322"/>
        <end position="347"/>
    </location>
</feature>
<dbReference type="PANTHER" id="PTHR23501">
    <property type="entry name" value="MAJOR FACILITATOR SUPERFAMILY"/>
    <property type="match status" value="1"/>
</dbReference>
<dbReference type="InterPro" id="IPR020846">
    <property type="entry name" value="MFS_dom"/>
</dbReference>
<dbReference type="Proteomes" id="UP000058925">
    <property type="component" value="Chromosome"/>
</dbReference>
<keyword evidence="8" id="KW-1185">Reference proteome</keyword>
<evidence type="ECO:0000313" key="7">
    <source>
        <dbReference type="EMBL" id="ALI34250.1"/>
    </source>
</evidence>
<evidence type="ECO:0000259" key="6">
    <source>
        <dbReference type="PROSITE" id="PS50850"/>
    </source>
</evidence>